<sequence length="110" mass="12499">MPTSTKSHKLMGIAVALCERHNRHSLSQTDSIQCCLQNCEIADVVLHRHCLVVQGLHRDTMRMRKIHEMAVREEERQFYWDKISALSSIARTGRKGSGLLLALLGAPDKY</sequence>
<dbReference type="AlphaFoldDB" id="A0A7S3XGA6"/>
<dbReference type="EMBL" id="HBIT01006496">
    <property type="protein sequence ID" value="CAE0617382.1"/>
    <property type="molecule type" value="Transcribed_RNA"/>
</dbReference>
<reference evidence="1" key="1">
    <citation type="submission" date="2021-01" db="EMBL/GenBank/DDBJ databases">
        <authorList>
            <person name="Corre E."/>
            <person name="Pelletier E."/>
            <person name="Niang G."/>
            <person name="Scheremetjew M."/>
            <person name="Finn R."/>
            <person name="Kale V."/>
            <person name="Holt S."/>
            <person name="Cochrane G."/>
            <person name="Meng A."/>
            <person name="Brown T."/>
            <person name="Cohen L."/>
        </authorList>
    </citation>
    <scope>NUCLEOTIDE SEQUENCE</scope>
    <source>
        <strain evidence="1">CCMP1795</strain>
    </source>
</reference>
<protein>
    <submittedName>
        <fullName evidence="1">Uncharacterized protein</fullName>
    </submittedName>
</protein>
<evidence type="ECO:0000313" key="1">
    <source>
        <dbReference type="EMBL" id="CAE0617382.1"/>
    </source>
</evidence>
<gene>
    <name evidence="1" type="ORF">OMAR00292_LOCUS3258</name>
</gene>
<name>A0A7S3XGA6_OXYMA</name>
<organism evidence="1">
    <name type="scientific">Oxyrrhis marina</name>
    <name type="common">Dinoflagellate</name>
    <dbReference type="NCBI Taxonomy" id="2969"/>
    <lineage>
        <taxon>Eukaryota</taxon>
        <taxon>Sar</taxon>
        <taxon>Alveolata</taxon>
        <taxon>Dinophyceae</taxon>
        <taxon>Oxyrrhinales</taxon>
        <taxon>Oxyrrhinaceae</taxon>
        <taxon>Oxyrrhis</taxon>
    </lineage>
</organism>
<accession>A0A7S3XGA6</accession>
<proteinExistence type="predicted"/>